<comment type="similarity">
    <text evidence="5">Belongs to the YqgF HJR family.</text>
</comment>
<dbReference type="GO" id="GO:0016788">
    <property type="term" value="F:hydrolase activity, acting on ester bonds"/>
    <property type="evidence" value="ECO:0007669"/>
    <property type="project" value="UniProtKB-UniRule"/>
</dbReference>
<dbReference type="Proteomes" id="UP000782843">
    <property type="component" value="Unassembled WGS sequence"/>
</dbReference>
<keyword evidence="4 5" id="KW-0378">Hydrolase</keyword>
<dbReference type="GO" id="GO:0004518">
    <property type="term" value="F:nuclease activity"/>
    <property type="evidence" value="ECO:0007669"/>
    <property type="project" value="UniProtKB-KW"/>
</dbReference>
<evidence type="ECO:0000256" key="4">
    <source>
        <dbReference type="ARBA" id="ARBA00022801"/>
    </source>
</evidence>
<dbReference type="GO" id="GO:0000967">
    <property type="term" value="P:rRNA 5'-end processing"/>
    <property type="evidence" value="ECO:0007669"/>
    <property type="project" value="UniProtKB-UniRule"/>
</dbReference>
<feature type="domain" description="YqgF/RNase H-like" evidence="6">
    <location>
        <begin position="1"/>
        <end position="101"/>
    </location>
</feature>
<reference evidence="7" key="2">
    <citation type="journal article" date="2021" name="Microbiome">
        <title>Successional dynamics and alternative stable states in a saline activated sludge microbial community over 9 years.</title>
        <authorList>
            <person name="Wang Y."/>
            <person name="Ye J."/>
            <person name="Ju F."/>
            <person name="Liu L."/>
            <person name="Boyd J.A."/>
            <person name="Deng Y."/>
            <person name="Parks D.H."/>
            <person name="Jiang X."/>
            <person name="Yin X."/>
            <person name="Woodcroft B.J."/>
            <person name="Tyson G.W."/>
            <person name="Hugenholtz P."/>
            <person name="Polz M.F."/>
            <person name="Zhang T."/>
        </authorList>
    </citation>
    <scope>NUCLEOTIDE SEQUENCE</scope>
    <source>
        <strain evidence="7">HKST-UBA10</strain>
    </source>
</reference>
<dbReference type="HAMAP" id="MF_00651">
    <property type="entry name" value="Nuclease_YqgF"/>
    <property type="match status" value="1"/>
</dbReference>
<dbReference type="GO" id="GO:0005829">
    <property type="term" value="C:cytosol"/>
    <property type="evidence" value="ECO:0007669"/>
    <property type="project" value="TreeGrafter"/>
</dbReference>
<dbReference type="InterPro" id="IPR037027">
    <property type="entry name" value="YqgF/RNaseH-like_dom_sf"/>
</dbReference>
<keyword evidence="2 5" id="KW-0690">Ribosome biogenesis</keyword>
<evidence type="ECO:0000256" key="3">
    <source>
        <dbReference type="ARBA" id="ARBA00022722"/>
    </source>
</evidence>
<dbReference type="InterPro" id="IPR006641">
    <property type="entry name" value="YqgF/RNaseH-like_dom"/>
</dbReference>
<organism evidence="7 8">
    <name type="scientific">Candidatus Dojkabacteria bacterium</name>
    <dbReference type="NCBI Taxonomy" id="2099670"/>
    <lineage>
        <taxon>Bacteria</taxon>
        <taxon>Candidatus Dojkabacteria</taxon>
    </lineage>
</organism>
<proteinExistence type="inferred from homology"/>
<keyword evidence="3 5" id="KW-0540">Nuclease</keyword>
<dbReference type="NCBIfam" id="TIGR00250">
    <property type="entry name" value="RNAse_H_YqgF"/>
    <property type="match status" value="1"/>
</dbReference>
<dbReference type="Gene3D" id="3.30.420.140">
    <property type="entry name" value="YqgF/RNase H-like domain"/>
    <property type="match status" value="1"/>
</dbReference>
<dbReference type="PANTHER" id="PTHR33317">
    <property type="entry name" value="POLYNUCLEOTIDYL TRANSFERASE, RIBONUCLEASE H-LIKE SUPERFAMILY PROTEIN"/>
    <property type="match status" value="1"/>
</dbReference>
<evidence type="ECO:0000256" key="1">
    <source>
        <dbReference type="ARBA" id="ARBA00022490"/>
    </source>
</evidence>
<evidence type="ECO:0000256" key="2">
    <source>
        <dbReference type="ARBA" id="ARBA00022517"/>
    </source>
</evidence>
<sequence length="133" mass="15242">MNYIGIDYGEKWIGMAVSDELGVIATPVEAIRNKGYKEFRQEFAKRINDKKIEVVIVGVPQGLNGKETIQSKVNREFGDMLENEMDMSVIYWNEDFTTNEAKVKKKRKSDGSVDSYAAFLILQEYLNYKNTGQ</sequence>
<dbReference type="SUPFAM" id="SSF53098">
    <property type="entry name" value="Ribonuclease H-like"/>
    <property type="match status" value="1"/>
</dbReference>
<dbReference type="InterPro" id="IPR005227">
    <property type="entry name" value="YqgF"/>
</dbReference>
<comment type="subcellular location">
    <subcellularLocation>
        <location evidence="5">Cytoplasm</location>
    </subcellularLocation>
</comment>
<accession>A0A955RHG7</accession>
<keyword evidence="1 5" id="KW-0963">Cytoplasm</keyword>
<dbReference type="EC" id="3.1.-.-" evidence="5"/>
<name>A0A955RHG7_9BACT</name>
<reference evidence="7" key="1">
    <citation type="submission" date="2020-04" db="EMBL/GenBank/DDBJ databases">
        <authorList>
            <person name="Zhang T."/>
        </authorList>
    </citation>
    <scope>NUCLEOTIDE SEQUENCE</scope>
    <source>
        <strain evidence="7">HKST-UBA10</strain>
    </source>
</reference>
<protein>
    <recommendedName>
        <fullName evidence="5">Putative pre-16S rRNA nuclease</fullName>
        <ecNumber evidence="5">3.1.-.-</ecNumber>
    </recommendedName>
</protein>
<dbReference type="EMBL" id="JAGQLG010000032">
    <property type="protein sequence ID" value="MCA9381971.1"/>
    <property type="molecule type" value="Genomic_DNA"/>
</dbReference>
<dbReference type="SMART" id="SM00732">
    <property type="entry name" value="YqgFc"/>
    <property type="match status" value="1"/>
</dbReference>
<evidence type="ECO:0000313" key="8">
    <source>
        <dbReference type="Proteomes" id="UP000782843"/>
    </source>
</evidence>
<dbReference type="InterPro" id="IPR012337">
    <property type="entry name" value="RNaseH-like_sf"/>
</dbReference>
<evidence type="ECO:0000256" key="5">
    <source>
        <dbReference type="HAMAP-Rule" id="MF_00651"/>
    </source>
</evidence>
<dbReference type="AlphaFoldDB" id="A0A955RHG7"/>
<gene>
    <name evidence="7" type="primary">ruvX</name>
    <name evidence="7" type="ORF">KC660_01025</name>
</gene>
<evidence type="ECO:0000313" key="7">
    <source>
        <dbReference type="EMBL" id="MCA9381971.1"/>
    </source>
</evidence>
<dbReference type="CDD" id="cd16964">
    <property type="entry name" value="YqgF"/>
    <property type="match status" value="1"/>
</dbReference>
<comment type="function">
    <text evidence="5">Could be a nuclease involved in processing of the 5'-end of pre-16S rRNA.</text>
</comment>
<evidence type="ECO:0000259" key="6">
    <source>
        <dbReference type="SMART" id="SM00732"/>
    </source>
</evidence>
<comment type="caution">
    <text evidence="7">The sequence shown here is derived from an EMBL/GenBank/DDBJ whole genome shotgun (WGS) entry which is preliminary data.</text>
</comment>
<dbReference type="Pfam" id="PF03652">
    <property type="entry name" value="RuvX"/>
    <property type="match status" value="1"/>
</dbReference>
<dbReference type="PANTHER" id="PTHR33317:SF4">
    <property type="entry name" value="POLYNUCLEOTIDYL TRANSFERASE, RIBONUCLEASE H-LIKE SUPERFAMILY PROTEIN"/>
    <property type="match status" value="1"/>
</dbReference>